<evidence type="ECO:0000256" key="7">
    <source>
        <dbReference type="ARBA" id="ARBA00023180"/>
    </source>
</evidence>
<evidence type="ECO:0000256" key="2">
    <source>
        <dbReference type="ARBA" id="ARBA00022475"/>
    </source>
</evidence>
<reference evidence="9" key="1">
    <citation type="journal article" date="2023" name="IScience">
        <title>Live-bearing cockroach genome reveals convergent evolutionary mechanisms linked to viviparity in insects and beyond.</title>
        <authorList>
            <person name="Fouks B."/>
            <person name="Harrison M.C."/>
            <person name="Mikhailova A.A."/>
            <person name="Marchal E."/>
            <person name="English S."/>
            <person name="Carruthers M."/>
            <person name="Jennings E.C."/>
            <person name="Chiamaka E.L."/>
            <person name="Frigard R.A."/>
            <person name="Pippel M."/>
            <person name="Attardo G.M."/>
            <person name="Benoit J.B."/>
            <person name="Bornberg-Bauer E."/>
            <person name="Tobe S.S."/>
        </authorList>
    </citation>
    <scope>NUCLEOTIDE SEQUENCE</scope>
    <source>
        <strain evidence="9">Stay&amp;Tobe</strain>
    </source>
</reference>
<feature type="transmembrane region" description="Helical" evidence="8">
    <location>
        <begin position="18"/>
        <end position="38"/>
    </location>
</feature>
<dbReference type="GO" id="GO:0005886">
    <property type="term" value="C:plasma membrane"/>
    <property type="evidence" value="ECO:0007669"/>
    <property type="project" value="UniProtKB-SubCell"/>
</dbReference>
<sequence length="281" mass="32854">MCVALVFNFMTFRRVRSLFHYFMITWGLLLGVSVRYVPRNIRQHIVFFAWVIFSIAFSTVFQTFMTSFFTDPGRHHQIDSVEEMDASNLELILDTYQIKHWHLMISNNSHYCFSIYGNQDSLKVAANDTNAAVLFSEDIFMYNYPLIPEGNRRTQFYKIREKTFSVHRTLVMYPSNPYLPIVNEIVRRLVESGIVNKIVDDIINPTGKRLGTRSEEFLDEYVSLTLFHMFSCFSYFAFGIILSVAVFFGEICLSLICKSSFKSKLSAIRHVELKRRSNKLL</sequence>
<keyword evidence="7" id="KW-0325">Glycoprotein</keyword>
<dbReference type="PANTHER" id="PTHR42643">
    <property type="entry name" value="IONOTROPIC RECEPTOR 20A-RELATED"/>
    <property type="match status" value="1"/>
</dbReference>
<protein>
    <recommendedName>
        <fullName evidence="11">Ionotropic glutamate receptor C-terminal domain-containing protein</fullName>
    </recommendedName>
</protein>
<keyword evidence="2" id="KW-1003">Cell membrane</keyword>
<keyword evidence="6" id="KW-0675">Receptor</keyword>
<evidence type="ECO:0000256" key="5">
    <source>
        <dbReference type="ARBA" id="ARBA00023136"/>
    </source>
</evidence>
<evidence type="ECO:0000256" key="3">
    <source>
        <dbReference type="ARBA" id="ARBA00022692"/>
    </source>
</evidence>
<reference evidence="9" key="2">
    <citation type="submission" date="2023-05" db="EMBL/GenBank/DDBJ databases">
        <authorList>
            <person name="Fouks B."/>
        </authorList>
    </citation>
    <scope>NUCLEOTIDE SEQUENCE</scope>
    <source>
        <strain evidence="9">Stay&amp;Tobe</strain>
        <tissue evidence="9">Testes</tissue>
    </source>
</reference>
<name>A0AAD8ER63_DIPPU</name>
<evidence type="ECO:0000256" key="8">
    <source>
        <dbReference type="SAM" id="Phobius"/>
    </source>
</evidence>
<feature type="transmembrane region" description="Helical" evidence="8">
    <location>
        <begin position="45"/>
        <end position="65"/>
    </location>
</feature>
<organism evidence="9 10">
    <name type="scientific">Diploptera punctata</name>
    <name type="common">Pacific beetle cockroach</name>
    <dbReference type="NCBI Taxonomy" id="6984"/>
    <lineage>
        <taxon>Eukaryota</taxon>
        <taxon>Metazoa</taxon>
        <taxon>Ecdysozoa</taxon>
        <taxon>Arthropoda</taxon>
        <taxon>Hexapoda</taxon>
        <taxon>Insecta</taxon>
        <taxon>Pterygota</taxon>
        <taxon>Neoptera</taxon>
        <taxon>Polyneoptera</taxon>
        <taxon>Dictyoptera</taxon>
        <taxon>Blattodea</taxon>
        <taxon>Blaberoidea</taxon>
        <taxon>Blaberidae</taxon>
        <taxon>Diplopterinae</taxon>
        <taxon>Diploptera</taxon>
    </lineage>
</organism>
<keyword evidence="10" id="KW-1185">Reference proteome</keyword>
<proteinExistence type="predicted"/>
<feature type="transmembrane region" description="Helical" evidence="8">
    <location>
        <begin position="233"/>
        <end position="256"/>
    </location>
</feature>
<accession>A0AAD8ER63</accession>
<keyword evidence="4 8" id="KW-1133">Transmembrane helix</keyword>
<dbReference type="PANTHER" id="PTHR42643:SF24">
    <property type="entry name" value="IONOTROPIC RECEPTOR 60A"/>
    <property type="match status" value="1"/>
</dbReference>
<evidence type="ECO:0000313" key="9">
    <source>
        <dbReference type="EMBL" id="KAJ9598782.1"/>
    </source>
</evidence>
<gene>
    <name evidence="9" type="ORF">L9F63_026683</name>
</gene>
<evidence type="ECO:0000313" key="10">
    <source>
        <dbReference type="Proteomes" id="UP001233999"/>
    </source>
</evidence>
<evidence type="ECO:0000256" key="1">
    <source>
        <dbReference type="ARBA" id="ARBA00004651"/>
    </source>
</evidence>
<dbReference type="EMBL" id="JASPKZ010001071">
    <property type="protein sequence ID" value="KAJ9598782.1"/>
    <property type="molecule type" value="Genomic_DNA"/>
</dbReference>
<comment type="caution">
    <text evidence="9">The sequence shown here is derived from an EMBL/GenBank/DDBJ whole genome shotgun (WGS) entry which is preliminary data.</text>
</comment>
<evidence type="ECO:0000256" key="4">
    <source>
        <dbReference type="ARBA" id="ARBA00022989"/>
    </source>
</evidence>
<keyword evidence="3 8" id="KW-0812">Transmembrane</keyword>
<evidence type="ECO:0008006" key="11">
    <source>
        <dbReference type="Google" id="ProtNLM"/>
    </source>
</evidence>
<evidence type="ECO:0000256" key="6">
    <source>
        <dbReference type="ARBA" id="ARBA00023170"/>
    </source>
</evidence>
<dbReference type="InterPro" id="IPR052192">
    <property type="entry name" value="Insect_Ionotropic_Sensory_Rcpt"/>
</dbReference>
<keyword evidence="5 8" id="KW-0472">Membrane</keyword>
<comment type="subcellular location">
    <subcellularLocation>
        <location evidence="1">Cell membrane</location>
        <topology evidence="1">Multi-pass membrane protein</topology>
    </subcellularLocation>
</comment>
<dbReference type="Gene3D" id="1.10.287.70">
    <property type="match status" value="1"/>
</dbReference>
<dbReference type="AlphaFoldDB" id="A0AAD8ER63"/>
<dbReference type="Proteomes" id="UP001233999">
    <property type="component" value="Unassembled WGS sequence"/>
</dbReference>